<sequence length="249" mass="28830">MNLSKKQKIILVSLIVATIVILLFNTLITFYLPGEDRGSFGDSYGLANAIFGAAGIIILILTIWTQFNEINNSSAFQNQQLFDANFFQLIEIHERTFDRLRLNGATGIEVIDLFVEMKMEEIYQEYKKNETEDISLKGQSSIFLKDSTDFLKAVNSYLNSLFTIVNYINTQFPSNLKNESLKKYYRILGSTFTRSEHILLKYLYADYEGDTDNLNDRGKYVYSSLKTLNQGIGWENDWYKTYKSKFFVL</sequence>
<keyword evidence="1" id="KW-0472">Membrane</keyword>
<reference evidence="2 3" key="1">
    <citation type="submission" date="2017-08" db="EMBL/GenBank/DDBJ databases">
        <title>The whole genome shortgun sequences of strain Leeuwenhoekiella nanhaiensis G18 from the South China Sea.</title>
        <authorList>
            <person name="Liu Q."/>
        </authorList>
    </citation>
    <scope>NUCLEOTIDE SEQUENCE [LARGE SCALE GENOMIC DNA]</scope>
    <source>
        <strain evidence="2 3">G18</strain>
    </source>
</reference>
<dbReference type="EMBL" id="NQXA01000001">
    <property type="protein sequence ID" value="PHQ30976.1"/>
    <property type="molecule type" value="Genomic_DNA"/>
</dbReference>
<dbReference type="Proteomes" id="UP000229433">
    <property type="component" value="Unassembled WGS sequence"/>
</dbReference>
<evidence type="ECO:0000313" key="2">
    <source>
        <dbReference type="EMBL" id="PHQ30976.1"/>
    </source>
</evidence>
<proteinExistence type="predicted"/>
<feature type="transmembrane region" description="Helical" evidence="1">
    <location>
        <begin position="44"/>
        <end position="64"/>
    </location>
</feature>
<evidence type="ECO:0000256" key="1">
    <source>
        <dbReference type="SAM" id="Phobius"/>
    </source>
</evidence>
<evidence type="ECO:0008006" key="4">
    <source>
        <dbReference type="Google" id="ProtNLM"/>
    </source>
</evidence>
<dbReference type="RefSeq" id="WP_099644515.1">
    <property type="nucleotide sequence ID" value="NZ_KZ319287.1"/>
</dbReference>
<keyword evidence="1" id="KW-1133">Transmembrane helix</keyword>
<evidence type="ECO:0000313" key="3">
    <source>
        <dbReference type="Proteomes" id="UP000229433"/>
    </source>
</evidence>
<dbReference type="AlphaFoldDB" id="A0A2G1VW15"/>
<keyword evidence="3" id="KW-1185">Reference proteome</keyword>
<accession>A0A2G1VW15</accession>
<gene>
    <name evidence="2" type="ORF">CJ305_01745</name>
</gene>
<protein>
    <recommendedName>
        <fullName evidence="4">Phage abortive infection protein</fullName>
    </recommendedName>
</protein>
<name>A0A2G1VW15_9FLAO</name>
<feature type="transmembrane region" description="Helical" evidence="1">
    <location>
        <begin position="9"/>
        <end position="32"/>
    </location>
</feature>
<organism evidence="2 3">
    <name type="scientific">Leeuwenhoekiella nanhaiensis</name>
    <dbReference type="NCBI Taxonomy" id="1655491"/>
    <lineage>
        <taxon>Bacteria</taxon>
        <taxon>Pseudomonadati</taxon>
        <taxon>Bacteroidota</taxon>
        <taxon>Flavobacteriia</taxon>
        <taxon>Flavobacteriales</taxon>
        <taxon>Flavobacteriaceae</taxon>
        <taxon>Leeuwenhoekiella</taxon>
    </lineage>
</organism>
<comment type="caution">
    <text evidence="2">The sequence shown here is derived from an EMBL/GenBank/DDBJ whole genome shotgun (WGS) entry which is preliminary data.</text>
</comment>
<keyword evidence="1" id="KW-0812">Transmembrane</keyword>